<sequence>VNSICEEVSIGKVVDVDAEGKDSTADSVAQVY</sequence>
<dbReference type="EMBL" id="LXQA011103988">
    <property type="protein sequence ID" value="MCI84982.1"/>
    <property type="molecule type" value="Genomic_DNA"/>
</dbReference>
<evidence type="ECO:0000313" key="2">
    <source>
        <dbReference type="Proteomes" id="UP000265520"/>
    </source>
</evidence>
<feature type="non-terminal residue" evidence="1">
    <location>
        <position position="1"/>
    </location>
</feature>
<evidence type="ECO:0000313" key="1">
    <source>
        <dbReference type="EMBL" id="MCI84982.1"/>
    </source>
</evidence>
<protein>
    <submittedName>
        <fullName evidence="1">Uncharacterized protein</fullName>
    </submittedName>
</protein>
<reference evidence="1 2" key="1">
    <citation type="journal article" date="2018" name="Front. Plant Sci.">
        <title>Red Clover (Trifolium pratense) and Zigzag Clover (T. medium) - A Picture of Genomic Similarities and Differences.</title>
        <authorList>
            <person name="Dluhosova J."/>
            <person name="Istvanek J."/>
            <person name="Nedelnik J."/>
            <person name="Repkova J."/>
        </authorList>
    </citation>
    <scope>NUCLEOTIDE SEQUENCE [LARGE SCALE GENOMIC DNA]</scope>
    <source>
        <strain evidence="2">cv. 10/8</strain>
        <tissue evidence="1">Leaf</tissue>
    </source>
</reference>
<proteinExistence type="predicted"/>
<accession>A0A392VC17</accession>
<dbReference type="Proteomes" id="UP000265520">
    <property type="component" value="Unassembled WGS sequence"/>
</dbReference>
<organism evidence="1 2">
    <name type="scientific">Trifolium medium</name>
    <dbReference type="NCBI Taxonomy" id="97028"/>
    <lineage>
        <taxon>Eukaryota</taxon>
        <taxon>Viridiplantae</taxon>
        <taxon>Streptophyta</taxon>
        <taxon>Embryophyta</taxon>
        <taxon>Tracheophyta</taxon>
        <taxon>Spermatophyta</taxon>
        <taxon>Magnoliopsida</taxon>
        <taxon>eudicotyledons</taxon>
        <taxon>Gunneridae</taxon>
        <taxon>Pentapetalae</taxon>
        <taxon>rosids</taxon>
        <taxon>fabids</taxon>
        <taxon>Fabales</taxon>
        <taxon>Fabaceae</taxon>
        <taxon>Papilionoideae</taxon>
        <taxon>50 kb inversion clade</taxon>
        <taxon>NPAAA clade</taxon>
        <taxon>Hologalegina</taxon>
        <taxon>IRL clade</taxon>
        <taxon>Trifolieae</taxon>
        <taxon>Trifolium</taxon>
    </lineage>
</organism>
<keyword evidence="2" id="KW-1185">Reference proteome</keyword>
<dbReference type="AlphaFoldDB" id="A0A392VC17"/>
<comment type="caution">
    <text evidence="1">The sequence shown here is derived from an EMBL/GenBank/DDBJ whole genome shotgun (WGS) entry which is preliminary data.</text>
</comment>
<name>A0A392VC17_9FABA</name>